<gene>
    <name evidence="1" type="ORF">CTRU02_203018</name>
</gene>
<comment type="caution">
    <text evidence="1">The sequence shown here is derived from an EMBL/GenBank/DDBJ whole genome shotgun (WGS) entry which is preliminary data.</text>
</comment>
<proteinExistence type="predicted"/>
<dbReference type="EMBL" id="VUJX02000002">
    <property type="protein sequence ID" value="KAL0940255.1"/>
    <property type="molecule type" value="Genomic_DNA"/>
</dbReference>
<organism evidence="1 2">
    <name type="scientific">Colletotrichum truncatum</name>
    <name type="common">Anthracnose fungus</name>
    <name type="synonym">Colletotrichum capsici</name>
    <dbReference type="NCBI Taxonomy" id="5467"/>
    <lineage>
        <taxon>Eukaryota</taxon>
        <taxon>Fungi</taxon>
        <taxon>Dikarya</taxon>
        <taxon>Ascomycota</taxon>
        <taxon>Pezizomycotina</taxon>
        <taxon>Sordariomycetes</taxon>
        <taxon>Hypocreomycetidae</taxon>
        <taxon>Glomerellales</taxon>
        <taxon>Glomerellaceae</taxon>
        <taxon>Colletotrichum</taxon>
        <taxon>Colletotrichum truncatum species complex</taxon>
    </lineage>
</organism>
<name>A0ACC3Z853_COLTU</name>
<reference evidence="1 2" key="1">
    <citation type="journal article" date="2020" name="Phytopathology">
        <title>Genome Sequence Resources of Colletotrichum truncatum, C. plurivorum, C. musicola, and C. sojae: Four Species Pathogenic to Soybean (Glycine max).</title>
        <authorList>
            <person name="Rogerio F."/>
            <person name="Boufleur T.R."/>
            <person name="Ciampi-Guillardi M."/>
            <person name="Sukno S.A."/>
            <person name="Thon M.R."/>
            <person name="Massola Junior N.S."/>
            <person name="Baroncelli R."/>
        </authorList>
    </citation>
    <scope>NUCLEOTIDE SEQUENCE [LARGE SCALE GENOMIC DNA]</scope>
    <source>
        <strain evidence="1 2">CMES1059</strain>
    </source>
</reference>
<accession>A0ACC3Z853</accession>
<evidence type="ECO:0000313" key="2">
    <source>
        <dbReference type="Proteomes" id="UP000805649"/>
    </source>
</evidence>
<dbReference type="Proteomes" id="UP000805649">
    <property type="component" value="Unassembled WGS sequence"/>
</dbReference>
<sequence length="236" mass="26392">MTEITHRRKRLAEDDEEDEHHSSKRNRAGSNAFKWLWSPSPPPETSTQGLWTFSDAENIFRSVPRDGDTPRSFSQPPEPAFRRTRRRGAISVTSSSPSELDRHLTMQLQQQIAIIRLKTAASTSNLHAQGNDDKGDELERVRRELEDVQIDSTLPSLLGLSLDFDRKLDFGSSRSPEASQGEPGSPTGTGCLWDSKEARISRREDAGNMRQQCHVGCSGAGREGPTGPGMWRRPRT</sequence>
<protein>
    <submittedName>
        <fullName evidence="1">Uncharacterized protein</fullName>
    </submittedName>
</protein>
<keyword evidence="2" id="KW-1185">Reference proteome</keyword>
<evidence type="ECO:0000313" key="1">
    <source>
        <dbReference type="EMBL" id="KAL0940255.1"/>
    </source>
</evidence>